<evidence type="ECO:0000256" key="1">
    <source>
        <dbReference type="ARBA" id="ARBA00004651"/>
    </source>
</evidence>
<gene>
    <name evidence="10" type="primary">fluC</name>
    <name evidence="10" type="synonym">crcB</name>
    <name evidence="11" type="ORF">SAMN05518683_11118</name>
</gene>
<evidence type="ECO:0000256" key="10">
    <source>
        <dbReference type="HAMAP-Rule" id="MF_00454"/>
    </source>
</evidence>
<dbReference type="GO" id="GO:0062054">
    <property type="term" value="F:fluoride channel activity"/>
    <property type="evidence" value="ECO:0007669"/>
    <property type="project" value="UniProtKB-UniRule"/>
</dbReference>
<evidence type="ECO:0000256" key="2">
    <source>
        <dbReference type="ARBA" id="ARBA00022475"/>
    </source>
</evidence>
<dbReference type="STRING" id="1884432.SAMN05518683_11118"/>
<comment type="function">
    <text evidence="9 10">Fluoride-specific ion channel. Important for reducing fluoride concentration in the cell, thus reducing its toxicity.</text>
</comment>
<dbReference type="Pfam" id="PF02537">
    <property type="entry name" value="CRCB"/>
    <property type="match status" value="1"/>
</dbReference>
<evidence type="ECO:0000256" key="5">
    <source>
        <dbReference type="ARBA" id="ARBA00023136"/>
    </source>
</evidence>
<evidence type="ECO:0000313" key="12">
    <source>
        <dbReference type="Proteomes" id="UP000198892"/>
    </source>
</evidence>
<evidence type="ECO:0000256" key="6">
    <source>
        <dbReference type="ARBA" id="ARBA00023303"/>
    </source>
</evidence>
<dbReference type="AlphaFoldDB" id="A0A1I5TPQ3"/>
<feature type="transmembrane region" description="Helical" evidence="10">
    <location>
        <begin position="41"/>
        <end position="61"/>
    </location>
</feature>
<keyword evidence="10" id="KW-0479">Metal-binding</keyword>
<feature type="transmembrane region" description="Helical" evidence="10">
    <location>
        <begin position="12"/>
        <end position="35"/>
    </location>
</feature>
<dbReference type="EMBL" id="FOXD01000011">
    <property type="protein sequence ID" value="SFP84306.1"/>
    <property type="molecule type" value="Genomic_DNA"/>
</dbReference>
<comment type="activity regulation">
    <text evidence="10">Na(+) is not transported, but it plays an essential structural role and its presence is essential for fluoride channel function.</text>
</comment>
<keyword evidence="2 10" id="KW-1003">Cell membrane</keyword>
<dbReference type="GO" id="GO:0140114">
    <property type="term" value="P:cellular detoxification of fluoride"/>
    <property type="evidence" value="ECO:0007669"/>
    <property type="project" value="UniProtKB-UniRule"/>
</dbReference>
<name>A0A1I5TPQ3_9BACI</name>
<dbReference type="Proteomes" id="UP000198892">
    <property type="component" value="Unassembled WGS sequence"/>
</dbReference>
<keyword evidence="10" id="KW-0813">Transport</keyword>
<feature type="binding site" evidence="10">
    <location>
        <position position="84"/>
    </location>
    <ligand>
        <name>Na(+)</name>
        <dbReference type="ChEBI" id="CHEBI:29101"/>
        <note>structural</note>
    </ligand>
</feature>
<keyword evidence="10" id="KW-0915">Sodium</keyword>
<keyword evidence="5 10" id="KW-0472">Membrane</keyword>
<comment type="catalytic activity">
    <reaction evidence="8">
        <text>fluoride(in) = fluoride(out)</text>
        <dbReference type="Rhea" id="RHEA:76159"/>
        <dbReference type="ChEBI" id="CHEBI:17051"/>
    </reaction>
    <physiologicalReaction direction="left-to-right" evidence="8">
        <dbReference type="Rhea" id="RHEA:76160"/>
    </physiologicalReaction>
</comment>
<reference evidence="12" key="1">
    <citation type="submission" date="2016-10" db="EMBL/GenBank/DDBJ databases">
        <authorList>
            <person name="Varghese N."/>
            <person name="Submissions S."/>
        </authorList>
    </citation>
    <scope>NUCLEOTIDE SEQUENCE [LARGE SCALE GENOMIC DNA]</scope>
    <source>
        <strain evidence="12">S7</strain>
    </source>
</reference>
<evidence type="ECO:0000313" key="11">
    <source>
        <dbReference type="EMBL" id="SFP84306.1"/>
    </source>
</evidence>
<evidence type="ECO:0000256" key="9">
    <source>
        <dbReference type="ARBA" id="ARBA00049940"/>
    </source>
</evidence>
<evidence type="ECO:0000256" key="4">
    <source>
        <dbReference type="ARBA" id="ARBA00022989"/>
    </source>
</evidence>
<dbReference type="PANTHER" id="PTHR28259">
    <property type="entry name" value="FLUORIDE EXPORT PROTEIN 1-RELATED"/>
    <property type="match status" value="1"/>
</dbReference>
<dbReference type="GO" id="GO:0005886">
    <property type="term" value="C:plasma membrane"/>
    <property type="evidence" value="ECO:0007669"/>
    <property type="project" value="UniProtKB-SubCell"/>
</dbReference>
<dbReference type="GO" id="GO:0046872">
    <property type="term" value="F:metal ion binding"/>
    <property type="evidence" value="ECO:0007669"/>
    <property type="project" value="UniProtKB-KW"/>
</dbReference>
<accession>A0A1I5TPQ3</accession>
<feature type="binding site" evidence="10">
    <location>
        <position position="87"/>
    </location>
    <ligand>
        <name>Na(+)</name>
        <dbReference type="ChEBI" id="CHEBI:29101"/>
        <note>structural</note>
    </ligand>
</feature>
<protein>
    <recommendedName>
        <fullName evidence="10">Fluoride-specific ion channel FluC</fullName>
    </recommendedName>
</protein>
<dbReference type="PANTHER" id="PTHR28259:SF1">
    <property type="entry name" value="FLUORIDE EXPORT PROTEIN 1-RELATED"/>
    <property type="match status" value="1"/>
</dbReference>
<evidence type="ECO:0000256" key="7">
    <source>
        <dbReference type="ARBA" id="ARBA00035120"/>
    </source>
</evidence>
<proteinExistence type="inferred from homology"/>
<keyword evidence="4 10" id="KW-1133">Transmembrane helix</keyword>
<evidence type="ECO:0000256" key="3">
    <source>
        <dbReference type="ARBA" id="ARBA00022692"/>
    </source>
</evidence>
<dbReference type="InterPro" id="IPR003691">
    <property type="entry name" value="FluC"/>
</dbReference>
<keyword evidence="3 10" id="KW-0812">Transmembrane</keyword>
<keyword evidence="12" id="KW-1185">Reference proteome</keyword>
<dbReference type="HAMAP" id="MF_00454">
    <property type="entry name" value="FluC"/>
    <property type="match status" value="1"/>
</dbReference>
<evidence type="ECO:0000256" key="8">
    <source>
        <dbReference type="ARBA" id="ARBA00035585"/>
    </source>
</evidence>
<feature type="transmembrane region" description="Helical" evidence="10">
    <location>
        <begin position="105"/>
        <end position="129"/>
    </location>
</feature>
<comment type="similarity">
    <text evidence="7 10">Belongs to the fluoride channel Fluc/FEX (TC 1.A.43) family.</text>
</comment>
<organism evidence="11 12">
    <name type="scientific">Salibacterium halotolerans</name>
    <dbReference type="NCBI Taxonomy" id="1884432"/>
    <lineage>
        <taxon>Bacteria</taxon>
        <taxon>Bacillati</taxon>
        <taxon>Bacillota</taxon>
        <taxon>Bacilli</taxon>
        <taxon>Bacillales</taxon>
        <taxon>Bacillaceae</taxon>
    </lineage>
</organism>
<sequence>MIDVSILYRTMVTYMKSVIAVGAGGAAGTWLRYLVSYQLQFGFPVGTMVENVSGSLLLGLFSGWFAVKAPKDWVKAGLGVGLCGGYTTFSTFASDAVELLHKQMILPAAGYIFGTLFLGIAAAAVGFTAGQKAGGGHL</sequence>
<keyword evidence="10" id="KW-0406">Ion transport</keyword>
<keyword evidence="6 10" id="KW-0407">Ion channel</keyword>
<feature type="transmembrane region" description="Helical" evidence="10">
    <location>
        <begin position="73"/>
        <end position="93"/>
    </location>
</feature>
<comment type="subcellular location">
    <subcellularLocation>
        <location evidence="1 10">Cell membrane</location>
        <topology evidence="1 10">Multi-pass membrane protein</topology>
    </subcellularLocation>
</comment>